<dbReference type="GO" id="GO:0009231">
    <property type="term" value="P:riboflavin biosynthetic process"/>
    <property type="evidence" value="ECO:0007669"/>
    <property type="project" value="InterPro"/>
</dbReference>
<keyword evidence="4" id="KW-1185">Reference proteome</keyword>
<feature type="compositionally biased region" description="Polar residues" evidence="1">
    <location>
        <begin position="188"/>
        <end position="206"/>
    </location>
</feature>
<protein>
    <submittedName>
        <fullName evidence="3">Dihydrofolate reductase</fullName>
    </submittedName>
</protein>
<evidence type="ECO:0000259" key="2">
    <source>
        <dbReference type="Pfam" id="PF01872"/>
    </source>
</evidence>
<dbReference type="Pfam" id="PF01872">
    <property type="entry name" value="RibD_C"/>
    <property type="match status" value="1"/>
</dbReference>
<feature type="compositionally biased region" description="Polar residues" evidence="1">
    <location>
        <begin position="213"/>
        <end position="224"/>
    </location>
</feature>
<sequence>MPAHTWDATVFAGLSVDGFIARTDHDIAWLEDHPAVEHAAARAHPDVPDFDSLLASADHMVMGRLTFQKVLEMGFWPYDPLQVIVLSSTLGDAQPHGVLVARDFEDAVALLDDRGARHVYVDGGRTVQSFLAAGLVTQVVVNYVPVLIGSGIPLFGALPADLHLVHRGTATTASGMVSTCYQVLNSRPDSPHSASIASSVPTTSGSEEGPASTKETPCPSSSSP</sequence>
<dbReference type="Proteomes" id="UP000270616">
    <property type="component" value="Unassembled WGS sequence"/>
</dbReference>
<dbReference type="RefSeq" id="WP_123825820.1">
    <property type="nucleotide sequence ID" value="NZ_RKMF01000013.1"/>
</dbReference>
<dbReference type="GO" id="GO:0008703">
    <property type="term" value="F:5-amino-6-(5-phosphoribosylamino)uracil reductase activity"/>
    <property type="evidence" value="ECO:0007669"/>
    <property type="project" value="InterPro"/>
</dbReference>
<name>A0A3N3ZNE7_9MICC</name>
<comment type="caution">
    <text evidence="3">The sequence shown here is derived from an EMBL/GenBank/DDBJ whole genome shotgun (WGS) entry which is preliminary data.</text>
</comment>
<feature type="region of interest" description="Disordered" evidence="1">
    <location>
        <begin position="188"/>
        <end position="224"/>
    </location>
</feature>
<dbReference type="InterPro" id="IPR050765">
    <property type="entry name" value="Riboflavin_Biosynth_HTPR"/>
</dbReference>
<dbReference type="InterPro" id="IPR024072">
    <property type="entry name" value="DHFR-like_dom_sf"/>
</dbReference>
<dbReference type="PANTHER" id="PTHR38011:SF11">
    <property type="entry name" value="2,5-DIAMINO-6-RIBOSYLAMINO-4(3H)-PYRIMIDINONE 5'-PHOSPHATE REDUCTASE"/>
    <property type="match status" value="1"/>
</dbReference>
<evidence type="ECO:0000313" key="4">
    <source>
        <dbReference type="Proteomes" id="UP000270616"/>
    </source>
</evidence>
<dbReference type="PANTHER" id="PTHR38011">
    <property type="entry name" value="DIHYDROFOLATE REDUCTASE FAMILY PROTEIN (AFU_ORTHOLOGUE AFUA_8G06820)"/>
    <property type="match status" value="1"/>
</dbReference>
<evidence type="ECO:0000313" key="3">
    <source>
        <dbReference type="EMBL" id="ROZ62312.1"/>
    </source>
</evidence>
<gene>
    <name evidence="3" type="ORF">EDL96_10355</name>
</gene>
<organism evidence="3 4">
    <name type="scientific">Kocuria soli</name>
    <dbReference type="NCBI Taxonomy" id="2485125"/>
    <lineage>
        <taxon>Bacteria</taxon>
        <taxon>Bacillati</taxon>
        <taxon>Actinomycetota</taxon>
        <taxon>Actinomycetes</taxon>
        <taxon>Micrococcales</taxon>
        <taxon>Micrococcaceae</taxon>
        <taxon>Kocuria</taxon>
    </lineage>
</organism>
<feature type="domain" description="Bacterial bifunctional deaminase-reductase C-terminal" evidence="2">
    <location>
        <begin position="10"/>
        <end position="177"/>
    </location>
</feature>
<dbReference type="Gene3D" id="3.40.430.10">
    <property type="entry name" value="Dihydrofolate Reductase, subunit A"/>
    <property type="match status" value="1"/>
</dbReference>
<reference evidence="3 4" key="1">
    <citation type="submission" date="2018-10" db="EMBL/GenBank/DDBJ databases">
        <title>Kocuria sp. M5W7-7, whole genome shotgun sequence.</title>
        <authorList>
            <person name="Tuo L."/>
        </authorList>
    </citation>
    <scope>NUCLEOTIDE SEQUENCE [LARGE SCALE GENOMIC DNA]</scope>
    <source>
        <strain evidence="3 4">M5W7-7</strain>
    </source>
</reference>
<dbReference type="SUPFAM" id="SSF53597">
    <property type="entry name" value="Dihydrofolate reductase-like"/>
    <property type="match status" value="1"/>
</dbReference>
<proteinExistence type="predicted"/>
<dbReference type="AlphaFoldDB" id="A0A3N3ZNE7"/>
<dbReference type="OrthoDB" id="3427770at2"/>
<evidence type="ECO:0000256" key="1">
    <source>
        <dbReference type="SAM" id="MobiDB-lite"/>
    </source>
</evidence>
<dbReference type="EMBL" id="RKMF01000013">
    <property type="protein sequence ID" value="ROZ62312.1"/>
    <property type="molecule type" value="Genomic_DNA"/>
</dbReference>
<accession>A0A3N3ZNE7</accession>
<dbReference type="InterPro" id="IPR002734">
    <property type="entry name" value="RibDG_C"/>
</dbReference>